<comment type="caution">
    <text evidence="1">The sequence shown here is derived from an EMBL/GenBank/DDBJ whole genome shotgun (WGS) entry which is preliminary data.</text>
</comment>
<evidence type="ECO:0008006" key="3">
    <source>
        <dbReference type="Google" id="ProtNLM"/>
    </source>
</evidence>
<protein>
    <recommendedName>
        <fullName evidence="3">Lipoprotein</fullName>
    </recommendedName>
</protein>
<evidence type="ECO:0000313" key="1">
    <source>
        <dbReference type="EMBL" id="MFB9755313.1"/>
    </source>
</evidence>
<dbReference type="EMBL" id="JBHMAG010000018">
    <property type="protein sequence ID" value="MFB9755313.1"/>
    <property type="molecule type" value="Genomic_DNA"/>
</dbReference>
<name>A0ABV5W416_9BACL</name>
<organism evidence="1 2">
    <name type="scientific">Paenibacillus hodogayensis</name>
    <dbReference type="NCBI Taxonomy" id="279208"/>
    <lineage>
        <taxon>Bacteria</taxon>
        <taxon>Bacillati</taxon>
        <taxon>Bacillota</taxon>
        <taxon>Bacilli</taxon>
        <taxon>Bacillales</taxon>
        <taxon>Paenibacillaceae</taxon>
        <taxon>Paenibacillus</taxon>
    </lineage>
</organism>
<dbReference type="Proteomes" id="UP001589619">
    <property type="component" value="Unassembled WGS sequence"/>
</dbReference>
<accession>A0ABV5W416</accession>
<dbReference type="PROSITE" id="PS51257">
    <property type="entry name" value="PROKAR_LIPOPROTEIN"/>
    <property type="match status" value="1"/>
</dbReference>
<evidence type="ECO:0000313" key="2">
    <source>
        <dbReference type="Proteomes" id="UP001589619"/>
    </source>
</evidence>
<dbReference type="RefSeq" id="WP_344908089.1">
    <property type="nucleotide sequence ID" value="NZ_BAAAYO010000006.1"/>
</dbReference>
<gene>
    <name evidence="1" type="ORF">ACFFNY_27375</name>
</gene>
<reference evidence="1 2" key="1">
    <citation type="submission" date="2024-09" db="EMBL/GenBank/DDBJ databases">
        <authorList>
            <person name="Sun Q."/>
            <person name="Mori K."/>
        </authorList>
    </citation>
    <scope>NUCLEOTIDE SEQUENCE [LARGE SCALE GENOMIC DNA]</scope>
    <source>
        <strain evidence="1 2">JCM 12520</strain>
    </source>
</reference>
<sequence length="137" mass="15644">MRKRWLAACCAMVLLLTGCEEDGAAKPRFADEEIRNVISALKKTRQKEIDRAALRSSLDKQNITEPLAPMSGEQSGEAYTVKVGSQTYEFRIVPDQEELKRQMEQLRFNGLIRSCIDCTPIYENVKNMLVVQDPLHR</sequence>
<proteinExistence type="predicted"/>
<keyword evidence="2" id="KW-1185">Reference proteome</keyword>